<evidence type="ECO:0000313" key="2">
    <source>
        <dbReference type="Proteomes" id="UP000277580"/>
    </source>
</evidence>
<sequence length="97" mass="10680">CLTHNIIPLCLPAHSTAPLDVCLFGPLQRNYGDVLDDWLQDGNAGIHKGTFYSYNNPNPIPKTRILTETSHTLKKNIQSAFAATGIILLNPRAVLQQ</sequence>
<dbReference type="OrthoDB" id="10072016at2759"/>
<dbReference type="AlphaFoldDB" id="A0A3N4KKU5"/>
<dbReference type="Proteomes" id="UP000277580">
    <property type="component" value="Unassembled WGS sequence"/>
</dbReference>
<proteinExistence type="predicted"/>
<feature type="non-terminal residue" evidence="1">
    <location>
        <position position="97"/>
    </location>
</feature>
<evidence type="ECO:0008006" key="3">
    <source>
        <dbReference type="Google" id="ProtNLM"/>
    </source>
</evidence>
<accession>A0A3N4KKU5</accession>
<reference evidence="1 2" key="1">
    <citation type="journal article" date="2018" name="Nat. Ecol. Evol.">
        <title>Pezizomycetes genomes reveal the molecular basis of ectomycorrhizal truffle lifestyle.</title>
        <authorList>
            <person name="Murat C."/>
            <person name="Payen T."/>
            <person name="Noel B."/>
            <person name="Kuo A."/>
            <person name="Morin E."/>
            <person name="Chen J."/>
            <person name="Kohler A."/>
            <person name="Krizsan K."/>
            <person name="Balestrini R."/>
            <person name="Da Silva C."/>
            <person name="Montanini B."/>
            <person name="Hainaut M."/>
            <person name="Levati E."/>
            <person name="Barry K.W."/>
            <person name="Belfiori B."/>
            <person name="Cichocki N."/>
            <person name="Clum A."/>
            <person name="Dockter R.B."/>
            <person name="Fauchery L."/>
            <person name="Guy J."/>
            <person name="Iotti M."/>
            <person name="Le Tacon F."/>
            <person name="Lindquist E.A."/>
            <person name="Lipzen A."/>
            <person name="Malagnac F."/>
            <person name="Mello A."/>
            <person name="Molinier V."/>
            <person name="Miyauchi S."/>
            <person name="Poulain J."/>
            <person name="Riccioni C."/>
            <person name="Rubini A."/>
            <person name="Sitrit Y."/>
            <person name="Splivallo R."/>
            <person name="Traeger S."/>
            <person name="Wang M."/>
            <person name="Zifcakova L."/>
            <person name="Wipf D."/>
            <person name="Zambonelli A."/>
            <person name="Paolocci F."/>
            <person name="Nowrousian M."/>
            <person name="Ottonello S."/>
            <person name="Baldrian P."/>
            <person name="Spatafora J.W."/>
            <person name="Henrissat B."/>
            <person name="Nagy L.G."/>
            <person name="Aury J.M."/>
            <person name="Wincker P."/>
            <person name="Grigoriev I.V."/>
            <person name="Bonfante P."/>
            <person name="Martin F.M."/>
        </authorList>
    </citation>
    <scope>NUCLEOTIDE SEQUENCE [LARGE SCALE GENOMIC DNA]</scope>
    <source>
        <strain evidence="1 2">CCBAS932</strain>
    </source>
</reference>
<evidence type="ECO:0000313" key="1">
    <source>
        <dbReference type="EMBL" id="RPB11150.1"/>
    </source>
</evidence>
<dbReference type="STRING" id="1392247.A0A3N4KKU5"/>
<dbReference type="InParanoid" id="A0A3N4KKU5"/>
<name>A0A3N4KKU5_9PEZI</name>
<feature type="non-terminal residue" evidence="1">
    <location>
        <position position="1"/>
    </location>
</feature>
<dbReference type="EMBL" id="ML119137">
    <property type="protein sequence ID" value="RPB11150.1"/>
    <property type="molecule type" value="Genomic_DNA"/>
</dbReference>
<keyword evidence="2" id="KW-1185">Reference proteome</keyword>
<gene>
    <name evidence="1" type="ORF">P167DRAFT_465044</name>
</gene>
<protein>
    <recommendedName>
        <fullName evidence="3">DDE-1 domain-containing protein</fullName>
    </recommendedName>
</protein>
<organism evidence="1 2">
    <name type="scientific">Morchella conica CCBAS932</name>
    <dbReference type="NCBI Taxonomy" id="1392247"/>
    <lineage>
        <taxon>Eukaryota</taxon>
        <taxon>Fungi</taxon>
        <taxon>Dikarya</taxon>
        <taxon>Ascomycota</taxon>
        <taxon>Pezizomycotina</taxon>
        <taxon>Pezizomycetes</taxon>
        <taxon>Pezizales</taxon>
        <taxon>Morchellaceae</taxon>
        <taxon>Morchella</taxon>
    </lineage>
</organism>